<gene>
    <name evidence="1" type="ORF">LCGC14_0907070</name>
</gene>
<name>A0A0F9RDM2_9ZZZZ</name>
<proteinExistence type="predicted"/>
<sequence>MTLEIEKGDLQKEYLPESFKNIISISYVRIQIFLDHL</sequence>
<reference evidence="1" key="1">
    <citation type="journal article" date="2015" name="Nature">
        <title>Complex archaea that bridge the gap between prokaryotes and eukaryotes.</title>
        <authorList>
            <person name="Spang A."/>
            <person name="Saw J.H."/>
            <person name="Jorgensen S.L."/>
            <person name="Zaremba-Niedzwiedzka K."/>
            <person name="Martijn J."/>
            <person name="Lind A.E."/>
            <person name="van Eijk R."/>
            <person name="Schleper C."/>
            <person name="Guy L."/>
            <person name="Ettema T.J."/>
        </authorList>
    </citation>
    <scope>NUCLEOTIDE SEQUENCE</scope>
</reference>
<organism evidence="1">
    <name type="scientific">marine sediment metagenome</name>
    <dbReference type="NCBI Taxonomy" id="412755"/>
    <lineage>
        <taxon>unclassified sequences</taxon>
        <taxon>metagenomes</taxon>
        <taxon>ecological metagenomes</taxon>
    </lineage>
</organism>
<protein>
    <submittedName>
        <fullName evidence="1">Uncharacterized protein</fullName>
    </submittedName>
</protein>
<evidence type="ECO:0000313" key="1">
    <source>
        <dbReference type="EMBL" id="KKN23231.1"/>
    </source>
</evidence>
<dbReference type="EMBL" id="LAZR01002992">
    <property type="protein sequence ID" value="KKN23231.1"/>
    <property type="molecule type" value="Genomic_DNA"/>
</dbReference>
<comment type="caution">
    <text evidence="1">The sequence shown here is derived from an EMBL/GenBank/DDBJ whole genome shotgun (WGS) entry which is preliminary data.</text>
</comment>
<accession>A0A0F9RDM2</accession>
<dbReference type="AlphaFoldDB" id="A0A0F9RDM2"/>